<keyword evidence="3" id="KW-1185">Reference proteome</keyword>
<evidence type="ECO:0000313" key="2">
    <source>
        <dbReference type="EMBL" id="KZS05776.1"/>
    </source>
</evidence>
<evidence type="ECO:0000313" key="3">
    <source>
        <dbReference type="Proteomes" id="UP000076858"/>
    </source>
</evidence>
<proteinExistence type="predicted"/>
<reference evidence="2 3" key="1">
    <citation type="submission" date="2016-03" db="EMBL/GenBank/DDBJ databases">
        <title>EvidentialGene: Evidence-directed Construction of Genes on Genomes.</title>
        <authorList>
            <person name="Gilbert D.G."/>
            <person name="Choi J.-H."/>
            <person name="Mockaitis K."/>
            <person name="Colbourne J."/>
            <person name="Pfrender M."/>
        </authorList>
    </citation>
    <scope>NUCLEOTIDE SEQUENCE [LARGE SCALE GENOMIC DNA]</scope>
    <source>
        <strain evidence="2 3">Xinb3</strain>
        <tissue evidence="2">Complete organism</tissue>
    </source>
</reference>
<feature type="region of interest" description="Disordered" evidence="1">
    <location>
        <begin position="1"/>
        <end position="61"/>
    </location>
</feature>
<dbReference type="Proteomes" id="UP000076858">
    <property type="component" value="Unassembled WGS sequence"/>
</dbReference>
<dbReference type="EMBL" id="LRGB01002863">
    <property type="protein sequence ID" value="KZS05776.1"/>
    <property type="molecule type" value="Genomic_DNA"/>
</dbReference>
<gene>
    <name evidence="2" type="ORF">APZ42_030943</name>
</gene>
<protein>
    <submittedName>
        <fullName evidence="2">Uncharacterized protein</fullName>
    </submittedName>
</protein>
<evidence type="ECO:0000256" key="1">
    <source>
        <dbReference type="SAM" id="MobiDB-lite"/>
    </source>
</evidence>
<accession>A0A164NA71</accession>
<feature type="non-terminal residue" evidence="2">
    <location>
        <position position="1"/>
    </location>
</feature>
<comment type="caution">
    <text evidence="2">The sequence shown here is derived from an EMBL/GenBank/DDBJ whole genome shotgun (WGS) entry which is preliminary data.</text>
</comment>
<organism evidence="2 3">
    <name type="scientific">Daphnia magna</name>
    <dbReference type="NCBI Taxonomy" id="35525"/>
    <lineage>
        <taxon>Eukaryota</taxon>
        <taxon>Metazoa</taxon>
        <taxon>Ecdysozoa</taxon>
        <taxon>Arthropoda</taxon>
        <taxon>Crustacea</taxon>
        <taxon>Branchiopoda</taxon>
        <taxon>Diplostraca</taxon>
        <taxon>Cladocera</taxon>
        <taxon>Anomopoda</taxon>
        <taxon>Daphniidae</taxon>
        <taxon>Daphnia</taxon>
    </lineage>
</organism>
<sequence length="61" mass="6452">LSSEQDSFKKQKVKPTTVVQLPNIPKGRLTGKTKKASGTASQPSSARIGNSTTKVGPTDIR</sequence>
<name>A0A164NA71_9CRUS</name>
<feature type="compositionally biased region" description="Polar residues" evidence="1">
    <location>
        <begin position="36"/>
        <end position="55"/>
    </location>
</feature>
<dbReference type="AlphaFoldDB" id="A0A164NA71"/>